<keyword evidence="4" id="KW-0378">Hydrolase</keyword>
<evidence type="ECO:0008006" key="7">
    <source>
        <dbReference type="Google" id="ProtNLM"/>
    </source>
</evidence>
<evidence type="ECO:0000313" key="5">
    <source>
        <dbReference type="EMBL" id="ALU12649.1"/>
    </source>
</evidence>
<dbReference type="RefSeq" id="WP_075050106.1">
    <property type="nucleotide sequence ID" value="NZ_CP006867.1"/>
</dbReference>
<dbReference type="AlphaFoldDB" id="A0A0U3FAF0"/>
<protein>
    <recommendedName>
        <fullName evidence="7">Hydrogenase maturation protease</fullName>
    </recommendedName>
</protein>
<dbReference type="GO" id="GO:0008047">
    <property type="term" value="F:enzyme activator activity"/>
    <property type="evidence" value="ECO:0007669"/>
    <property type="project" value="InterPro"/>
</dbReference>
<keyword evidence="6" id="KW-1185">Reference proteome</keyword>
<evidence type="ECO:0000256" key="1">
    <source>
        <dbReference type="ARBA" id="ARBA00006814"/>
    </source>
</evidence>
<keyword evidence="2" id="KW-0645">Protease</keyword>
<dbReference type="KEGG" id="iis:EYM_06045"/>
<evidence type="ECO:0000256" key="2">
    <source>
        <dbReference type="ARBA" id="ARBA00022670"/>
    </source>
</evidence>
<dbReference type="GeneID" id="30680588"/>
<comment type="similarity">
    <text evidence="1">Belongs to the peptidase A31 family.</text>
</comment>
<proteinExistence type="inferred from homology"/>
<dbReference type="STRING" id="940295.EYM_06045"/>
<organism evidence="5 6">
    <name type="scientific">Ignicoccus islandicus DSM 13165</name>
    <dbReference type="NCBI Taxonomy" id="940295"/>
    <lineage>
        <taxon>Archaea</taxon>
        <taxon>Thermoproteota</taxon>
        <taxon>Thermoprotei</taxon>
        <taxon>Desulfurococcales</taxon>
        <taxon>Desulfurococcaceae</taxon>
        <taxon>Ignicoccus</taxon>
    </lineage>
</organism>
<dbReference type="NCBIfam" id="TIGR00072">
    <property type="entry name" value="hydrog_prot"/>
    <property type="match status" value="1"/>
</dbReference>
<dbReference type="Gene3D" id="3.40.50.1450">
    <property type="entry name" value="HybD-like"/>
    <property type="match status" value="1"/>
</dbReference>
<name>A0A0U3FAF0_9CREN</name>
<dbReference type="PANTHER" id="PTHR30302:SF1">
    <property type="entry name" value="HYDROGENASE 2 MATURATION PROTEASE"/>
    <property type="match status" value="1"/>
</dbReference>
<dbReference type="InterPro" id="IPR023430">
    <property type="entry name" value="Pept_HybD-like_dom_sf"/>
</dbReference>
<evidence type="ECO:0000256" key="4">
    <source>
        <dbReference type="ARBA" id="ARBA00022801"/>
    </source>
</evidence>
<evidence type="ECO:0000313" key="6">
    <source>
        <dbReference type="Proteomes" id="UP000060778"/>
    </source>
</evidence>
<dbReference type="OrthoDB" id="44145at2157"/>
<dbReference type="PANTHER" id="PTHR30302">
    <property type="entry name" value="HYDROGENASE 1 MATURATION PROTEASE"/>
    <property type="match status" value="1"/>
</dbReference>
<dbReference type="SUPFAM" id="SSF53163">
    <property type="entry name" value="HybD-like"/>
    <property type="match status" value="1"/>
</dbReference>
<sequence>MRRALVLGIGNRMYGEDGFGSCLGEFLSKQKLSDVEARDGDYMGMGLIGWLEGFSLVIFLDAVVDDVKEDLVVYKIVPENATYEELAELPVDAHKASPTQLAAFAKRSGIFDGEAYLVGLKAEKVCWPCPLTERAANLMPLAVDKVNEILRKYGFSTFSKEGLEEWVRSNCMEIKF</sequence>
<reference evidence="5 6" key="1">
    <citation type="submission" date="2013-11" db="EMBL/GenBank/DDBJ databases">
        <title>Comparative genomics of Ignicoccus.</title>
        <authorList>
            <person name="Podar M."/>
        </authorList>
    </citation>
    <scope>NUCLEOTIDE SEQUENCE [LARGE SCALE GENOMIC DNA]</scope>
    <source>
        <strain evidence="5 6">DSM 13165</strain>
    </source>
</reference>
<dbReference type="EMBL" id="CP006867">
    <property type="protein sequence ID" value="ALU12649.1"/>
    <property type="molecule type" value="Genomic_DNA"/>
</dbReference>
<evidence type="ECO:0000256" key="3">
    <source>
        <dbReference type="ARBA" id="ARBA00022750"/>
    </source>
</evidence>
<gene>
    <name evidence="5" type="ORF">EYM_06045</name>
</gene>
<dbReference type="GO" id="GO:0016485">
    <property type="term" value="P:protein processing"/>
    <property type="evidence" value="ECO:0007669"/>
    <property type="project" value="TreeGrafter"/>
</dbReference>
<dbReference type="InterPro" id="IPR000671">
    <property type="entry name" value="Peptidase_A31"/>
</dbReference>
<keyword evidence="3" id="KW-0064">Aspartyl protease</keyword>
<accession>A0A0U3FAF0</accession>
<dbReference type="GO" id="GO:0004190">
    <property type="term" value="F:aspartic-type endopeptidase activity"/>
    <property type="evidence" value="ECO:0007669"/>
    <property type="project" value="UniProtKB-KW"/>
</dbReference>
<dbReference type="Proteomes" id="UP000060778">
    <property type="component" value="Chromosome"/>
</dbReference>